<organism evidence="3 4">
    <name type="scientific">Novosphingobium bradum</name>
    <dbReference type="NCBI Taxonomy" id="1737444"/>
    <lineage>
        <taxon>Bacteria</taxon>
        <taxon>Pseudomonadati</taxon>
        <taxon>Pseudomonadota</taxon>
        <taxon>Alphaproteobacteria</taxon>
        <taxon>Sphingomonadales</taxon>
        <taxon>Sphingomonadaceae</taxon>
        <taxon>Novosphingobium</taxon>
    </lineage>
</organism>
<dbReference type="RefSeq" id="WP_379510880.1">
    <property type="nucleotide sequence ID" value="NZ_JBHRTQ010000015.1"/>
</dbReference>
<keyword evidence="2" id="KW-1133">Transmembrane helix</keyword>
<feature type="region of interest" description="Disordered" evidence="1">
    <location>
        <begin position="1"/>
        <end position="21"/>
    </location>
</feature>
<keyword evidence="2" id="KW-0472">Membrane</keyword>
<keyword evidence="2" id="KW-0812">Transmembrane</keyword>
<proteinExistence type="predicted"/>
<evidence type="ECO:0000256" key="1">
    <source>
        <dbReference type="SAM" id="MobiDB-lite"/>
    </source>
</evidence>
<protein>
    <submittedName>
        <fullName evidence="3">Anti-sigma factor family protein</fullName>
    </submittedName>
</protein>
<name>A0ABV7IS51_9SPHN</name>
<evidence type="ECO:0000313" key="4">
    <source>
        <dbReference type="Proteomes" id="UP001595604"/>
    </source>
</evidence>
<reference evidence="4" key="1">
    <citation type="journal article" date="2019" name="Int. J. Syst. Evol. Microbiol.">
        <title>The Global Catalogue of Microorganisms (GCM) 10K type strain sequencing project: providing services to taxonomists for standard genome sequencing and annotation.</title>
        <authorList>
            <consortium name="The Broad Institute Genomics Platform"/>
            <consortium name="The Broad Institute Genome Sequencing Center for Infectious Disease"/>
            <person name="Wu L."/>
            <person name="Ma J."/>
        </authorList>
    </citation>
    <scope>NUCLEOTIDE SEQUENCE [LARGE SCALE GENOMIC DNA]</scope>
    <source>
        <strain evidence="4">KCTC 42984</strain>
    </source>
</reference>
<keyword evidence="4" id="KW-1185">Reference proteome</keyword>
<comment type="caution">
    <text evidence="3">The sequence shown here is derived from an EMBL/GenBank/DDBJ whole genome shotgun (WGS) entry which is preliminary data.</text>
</comment>
<accession>A0ABV7IS51</accession>
<evidence type="ECO:0000313" key="3">
    <source>
        <dbReference type="EMBL" id="MFC3175504.1"/>
    </source>
</evidence>
<gene>
    <name evidence="3" type="ORF">ACFOD9_14690</name>
</gene>
<evidence type="ECO:0000256" key="2">
    <source>
        <dbReference type="SAM" id="Phobius"/>
    </source>
</evidence>
<sequence>MSTDDRTPRRGLPGARLPDDERISAWLDGQLDEEGNAEMADLAARNEELAARAARLRGMDSLVRAAVPAEDEAIPAELLARLGLAPAAPVGEAGAEPAGLASAAEGAAEVIDLASVRAARAARAPARSAPRLAGLGRIAAQLLLVFGLGLGIVLAVGQHRETAGPDAAASYRVLGDDAAAPAAANALVRFAPGIDALEAQVLARRAGAVLVGPPSAAGTARAAIDPARRDAVLARLRAAPGVVLAEPLDSGAPQ</sequence>
<dbReference type="EMBL" id="JBHRTQ010000015">
    <property type="protein sequence ID" value="MFC3175504.1"/>
    <property type="molecule type" value="Genomic_DNA"/>
</dbReference>
<feature type="transmembrane region" description="Helical" evidence="2">
    <location>
        <begin position="138"/>
        <end position="157"/>
    </location>
</feature>
<dbReference type="Proteomes" id="UP001595604">
    <property type="component" value="Unassembled WGS sequence"/>
</dbReference>